<reference evidence="2 3" key="1">
    <citation type="submission" date="2019-02" db="EMBL/GenBank/DDBJ databases">
        <authorList>
            <person name="Li S.-H."/>
        </authorList>
    </citation>
    <scope>NUCLEOTIDE SEQUENCE [LARGE SCALE GENOMIC DNA]</scope>
    <source>
        <strain evidence="2 3">IMCC14385</strain>
    </source>
</reference>
<gene>
    <name evidence="2" type="ORF">EY643_07390</name>
</gene>
<dbReference type="InterPro" id="IPR018490">
    <property type="entry name" value="cNMP-bd_dom_sf"/>
</dbReference>
<evidence type="ECO:0000313" key="3">
    <source>
        <dbReference type="Proteomes" id="UP000326287"/>
    </source>
</evidence>
<dbReference type="SUPFAM" id="SSF51206">
    <property type="entry name" value="cAMP-binding domain-like"/>
    <property type="match status" value="1"/>
</dbReference>
<name>A0A5P9NIU5_9GAMM</name>
<dbReference type="EMBL" id="CP036422">
    <property type="protein sequence ID" value="QFU75489.1"/>
    <property type="molecule type" value="Genomic_DNA"/>
</dbReference>
<keyword evidence="3" id="KW-1185">Reference proteome</keyword>
<dbReference type="Proteomes" id="UP000326287">
    <property type="component" value="Chromosome"/>
</dbReference>
<sequence length="165" mass="18143">MDVRSGAEILEQFGLAYFQELATFGALSDAAIETLLTQGEIHFLAKGEKVERFGEPAEDFQVVLTGKTAFYKRGDTCEVLTRYFCPGDQLGFDLMIGLIPHNGTDVAVEDTLWLTIDKALFSRMHAEHPADFGLLMINLSRELSREIAILEDVLVGAGEDTQVAG</sequence>
<dbReference type="InterPro" id="IPR014710">
    <property type="entry name" value="RmlC-like_jellyroll"/>
</dbReference>
<dbReference type="PROSITE" id="PS50042">
    <property type="entry name" value="CNMP_BINDING_3"/>
    <property type="match status" value="1"/>
</dbReference>
<dbReference type="CDD" id="cd00038">
    <property type="entry name" value="CAP_ED"/>
    <property type="match status" value="1"/>
</dbReference>
<feature type="domain" description="Cyclic nucleotide-binding" evidence="1">
    <location>
        <begin position="23"/>
        <end position="124"/>
    </location>
</feature>
<organism evidence="2 3">
    <name type="scientific">Halioglobus maricola</name>
    <dbReference type="NCBI Taxonomy" id="2601894"/>
    <lineage>
        <taxon>Bacteria</taxon>
        <taxon>Pseudomonadati</taxon>
        <taxon>Pseudomonadota</taxon>
        <taxon>Gammaproteobacteria</taxon>
        <taxon>Cellvibrionales</taxon>
        <taxon>Halieaceae</taxon>
        <taxon>Halioglobus</taxon>
    </lineage>
</organism>
<protein>
    <submittedName>
        <fullName evidence="2">Cyclic nucleotide-binding domain-containing protein</fullName>
    </submittedName>
</protein>
<dbReference type="KEGG" id="halc:EY643_07390"/>
<dbReference type="RefSeq" id="WP_152661596.1">
    <property type="nucleotide sequence ID" value="NZ_CP036422.1"/>
</dbReference>
<dbReference type="OrthoDB" id="5740565at2"/>
<dbReference type="AlphaFoldDB" id="A0A5P9NIU5"/>
<evidence type="ECO:0000259" key="1">
    <source>
        <dbReference type="PROSITE" id="PS50042"/>
    </source>
</evidence>
<dbReference type="InterPro" id="IPR000595">
    <property type="entry name" value="cNMP-bd_dom"/>
</dbReference>
<accession>A0A5P9NIU5</accession>
<evidence type="ECO:0000313" key="2">
    <source>
        <dbReference type="EMBL" id="QFU75489.1"/>
    </source>
</evidence>
<dbReference type="Gene3D" id="2.60.120.10">
    <property type="entry name" value="Jelly Rolls"/>
    <property type="match status" value="1"/>
</dbReference>
<proteinExistence type="predicted"/>